<reference evidence="2" key="1">
    <citation type="submission" date="2022-08" db="EMBL/GenBank/DDBJ databases">
        <title>Novel sulphate-reducing endosymbionts in the free-living metamonad Anaeramoeba.</title>
        <authorList>
            <person name="Jerlstrom-Hultqvist J."/>
            <person name="Cepicka I."/>
            <person name="Gallot-Lavallee L."/>
            <person name="Salas-Leiva D."/>
            <person name="Curtis B.A."/>
            <person name="Zahonova K."/>
            <person name="Pipaliya S."/>
            <person name="Dacks J."/>
            <person name="Roger A.J."/>
        </authorList>
    </citation>
    <scope>NUCLEOTIDE SEQUENCE</scope>
    <source>
        <strain evidence="2">Busselton2</strain>
    </source>
</reference>
<keyword evidence="1" id="KW-0175">Coiled coil</keyword>
<feature type="coiled-coil region" evidence="1">
    <location>
        <begin position="232"/>
        <end position="273"/>
    </location>
</feature>
<gene>
    <name evidence="2" type="ORF">M0812_09308</name>
</gene>
<feature type="coiled-coil region" evidence="1">
    <location>
        <begin position="500"/>
        <end position="610"/>
    </location>
</feature>
<name>A0AAV7ZS51_9EUKA</name>
<dbReference type="EMBL" id="JANTQA010000023">
    <property type="protein sequence ID" value="KAJ3443467.1"/>
    <property type="molecule type" value="Genomic_DNA"/>
</dbReference>
<evidence type="ECO:0000256" key="1">
    <source>
        <dbReference type="SAM" id="Coils"/>
    </source>
</evidence>
<feature type="coiled-coil region" evidence="1">
    <location>
        <begin position="642"/>
        <end position="725"/>
    </location>
</feature>
<dbReference type="AlphaFoldDB" id="A0AAV7ZS51"/>
<sequence length="740" mass="87656">MTFRKLTFQSSPIVKKQIAKDEQQKDSLMNELDSKMIELLKYKEYFLSLKEEMEQQKTNNRDEKDVLQKKIDRFKKMVVQLRKDKENAENFADQSNSQLEKIKSTITKYNTILRKTKNDLNNAKAKVQEYKDLDNNNEKKMKKVLRERDQLNEDIENLNLQSHQKDQQNKKLRNHINQLNSENLGTQQDLQEAIELLDQANSGRPINITKYRTSTTFPLDNDSLPTRFKSQLILLVQNLDKLRKKNQNLKNQLNYQQSNLQNVQDQKNELENILPVKIEQAKNSQNVSHLLARAIVPLQHEKESLELQNEFLKKRSRDYDNLKNQVDQLQQQLSGSSPTRKKSEKFQEIVKAVIENQKIQPLKKILTPSNYNPYKIENTPNIVRLVPKKEITSTIPRNLLLKVSSYSTIPKNVSNQFNQYDDEEVDHDEEDEEEYRDVERFTEIITHFYPEYFTELTNSDVSNEFPEKEEQIFSEFSSQQFGEGSTHKNDPQIDLMKKIGQTMKGKINNYQTENEELKNNSQYLGELNHKLQSELNHFKRKNQELEDDNLEKNTTLNKTNSFIQQLKIKMQTLEEEKNLLVPSKQLEELERQLQKSKRLLNNNARKLKETQVTLSDYEFENDTLKDDLAQRDKEKQTNTRKLDLQINKNKNLLLEIQKLKEELESFRNNLEQSQSSSDKFKKMLSQMKKRDQAMKKRVSVLERQINAYRKHMDILKEEISSTLEKEVDNKNKQDQTILDF</sequence>
<evidence type="ECO:0000313" key="2">
    <source>
        <dbReference type="EMBL" id="KAJ3443467.1"/>
    </source>
</evidence>
<dbReference type="Proteomes" id="UP001146793">
    <property type="component" value="Unassembled WGS sequence"/>
</dbReference>
<feature type="coiled-coil region" evidence="1">
    <location>
        <begin position="18"/>
        <end position="196"/>
    </location>
</feature>
<protein>
    <submittedName>
        <fullName evidence="2">Myosin heavy chain non-muscle</fullName>
    </submittedName>
</protein>
<accession>A0AAV7ZS51</accession>
<comment type="caution">
    <text evidence="2">The sequence shown here is derived from an EMBL/GenBank/DDBJ whole genome shotgun (WGS) entry which is preliminary data.</text>
</comment>
<proteinExistence type="predicted"/>
<evidence type="ECO:0000313" key="3">
    <source>
        <dbReference type="Proteomes" id="UP001146793"/>
    </source>
</evidence>
<feature type="coiled-coil region" evidence="1">
    <location>
        <begin position="302"/>
        <end position="332"/>
    </location>
</feature>
<organism evidence="2 3">
    <name type="scientific">Anaeramoeba flamelloides</name>
    <dbReference type="NCBI Taxonomy" id="1746091"/>
    <lineage>
        <taxon>Eukaryota</taxon>
        <taxon>Metamonada</taxon>
        <taxon>Anaeramoebidae</taxon>
        <taxon>Anaeramoeba</taxon>
    </lineage>
</organism>